<reference evidence="2" key="1">
    <citation type="submission" date="2017-09" db="EMBL/GenBank/DDBJ databases">
        <title>Depth-based differentiation of microbial function through sediment-hosted aquifers and enrichment of novel symbionts in the deep terrestrial subsurface.</title>
        <authorList>
            <person name="Probst A.J."/>
            <person name="Ladd B."/>
            <person name="Jarett J.K."/>
            <person name="Geller-Mcgrath D.E."/>
            <person name="Sieber C.M.K."/>
            <person name="Emerson J.B."/>
            <person name="Anantharaman K."/>
            <person name="Thomas B.C."/>
            <person name="Malmstrom R."/>
            <person name="Stieglmeier M."/>
            <person name="Klingl A."/>
            <person name="Woyke T."/>
            <person name="Ryan C.M."/>
            <person name="Banfield J.F."/>
        </authorList>
    </citation>
    <scope>NUCLEOTIDE SEQUENCE [LARGE SCALE GENOMIC DNA]</scope>
</reference>
<dbReference type="InterPro" id="IPR023198">
    <property type="entry name" value="PGP-like_dom2"/>
</dbReference>
<protein>
    <submittedName>
        <fullName evidence="1">Uncharacterized protein</fullName>
    </submittedName>
</protein>
<dbReference type="Gene3D" id="3.40.50.1000">
    <property type="entry name" value="HAD superfamily/HAD-like"/>
    <property type="match status" value="1"/>
</dbReference>
<organism evidence="1 2">
    <name type="scientific">Candidatus Roizmanbacteria bacterium CG_4_8_14_3_um_filter_36_10</name>
    <dbReference type="NCBI Taxonomy" id="1974834"/>
    <lineage>
        <taxon>Bacteria</taxon>
        <taxon>Candidatus Roizmaniibacteriota</taxon>
    </lineage>
</organism>
<dbReference type="InterPro" id="IPR050155">
    <property type="entry name" value="HAD-like_hydrolase_sf"/>
</dbReference>
<comment type="caution">
    <text evidence="1">The sequence shown here is derived from an EMBL/GenBank/DDBJ whole genome shotgun (WGS) entry which is preliminary data.</text>
</comment>
<dbReference type="SUPFAM" id="SSF56784">
    <property type="entry name" value="HAD-like"/>
    <property type="match status" value="1"/>
</dbReference>
<dbReference type="EMBL" id="PFQK01000091">
    <property type="protein sequence ID" value="PJC81313.1"/>
    <property type="molecule type" value="Genomic_DNA"/>
</dbReference>
<dbReference type="Pfam" id="PF00702">
    <property type="entry name" value="Hydrolase"/>
    <property type="match status" value="1"/>
</dbReference>
<evidence type="ECO:0000313" key="1">
    <source>
        <dbReference type="EMBL" id="PJC81313.1"/>
    </source>
</evidence>
<dbReference type="AlphaFoldDB" id="A0A2M8GL80"/>
<dbReference type="PANTHER" id="PTHR43434:SF1">
    <property type="entry name" value="PHOSPHOGLYCOLATE PHOSPHATASE"/>
    <property type="match status" value="1"/>
</dbReference>
<dbReference type="InterPro" id="IPR036412">
    <property type="entry name" value="HAD-like_sf"/>
</dbReference>
<dbReference type="GO" id="GO:0008967">
    <property type="term" value="F:phosphoglycolate phosphatase activity"/>
    <property type="evidence" value="ECO:0007669"/>
    <property type="project" value="TreeGrafter"/>
</dbReference>
<sequence>MIYVLIDIDETILSVPKGINAKASSIMFKKVFGIDAHEEMIDNVGKTEMGIIPEVLEKVGLKTKDVPEKAYKVWGEATDELLNKTPARVLPGIPEFLETLSNDPRIKLELLTGNSPWRAEAKLKSVHLDKFFCNSDTKQLNGVFGNMTSKRDELFNIFKKQARFEDRFIIVDDSIIGARMAKINNVLTIMVATGRATEEQLKIFSANVFSNLGDNRWKTAISIINKL</sequence>
<name>A0A2M8GL80_9BACT</name>
<evidence type="ECO:0000313" key="2">
    <source>
        <dbReference type="Proteomes" id="UP000229370"/>
    </source>
</evidence>
<dbReference type="PANTHER" id="PTHR43434">
    <property type="entry name" value="PHOSPHOGLYCOLATE PHOSPHATASE"/>
    <property type="match status" value="1"/>
</dbReference>
<dbReference type="InterPro" id="IPR023214">
    <property type="entry name" value="HAD_sf"/>
</dbReference>
<dbReference type="GO" id="GO:0006281">
    <property type="term" value="P:DNA repair"/>
    <property type="evidence" value="ECO:0007669"/>
    <property type="project" value="TreeGrafter"/>
</dbReference>
<proteinExistence type="predicted"/>
<accession>A0A2M8GL80</accession>
<gene>
    <name evidence="1" type="ORF">CO007_05285</name>
</gene>
<dbReference type="Gene3D" id="1.10.150.240">
    <property type="entry name" value="Putative phosphatase, domain 2"/>
    <property type="match status" value="1"/>
</dbReference>
<dbReference type="Proteomes" id="UP000229370">
    <property type="component" value="Unassembled WGS sequence"/>
</dbReference>